<accession>A0ABS8KKA6</accession>
<name>A0ABS8KKA6_9BURK</name>
<comment type="caution">
    <text evidence="1">The sequence shown here is derived from an EMBL/GenBank/DDBJ whole genome shotgun (WGS) entry which is preliminary data.</text>
</comment>
<organism evidence="1 2">
    <name type="scientific">Paraburkholderia translucens</name>
    <dbReference type="NCBI Taxonomy" id="2886945"/>
    <lineage>
        <taxon>Bacteria</taxon>
        <taxon>Pseudomonadati</taxon>
        <taxon>Pseudomonadota</taxon>
        <taxon>Betaproteobacteria</taxon>
        <taxon>Burkholderiales</taxon>
        <taxon>Burkholderiaceae</taxon>
        <taxon>Paraburkholderia</taxon>
    </lineage>
</organism>
<keyword evidence="2" id="KW-1185">Reference proteome</keyword>
<dbReference type="EMBL" id="JAJITC010000017">
    <property type="protein sequence ID" value="MCC8405130.1"/>
    <property type="molecule type" value="Genomic_DNA"/>
</dbReference>
<proteinExistence type="predicted"/>
<dbReference type="Proteomes" id="UP001430614">
    <property type="component" value="Unassembled WGS sequence"/>
</dbReference>
<evidence type="ECO:0000313" key="2">
    <source>
        <dbReference type="Proteomes" id="UP001430614"/>
    </source>
</evidence>
<reference evidence="1 2" key="1">
    <citation type="submission" date="2021-11" db="EMBL/GenBank/DDBJ databases">
        <authorList>
            <person name="Oh E.-T."/>
            <person name="Kim S.-B."/>
        </authorList>
    </citation>
    <scope>NUCLEOTIDE SEQUENCE [LARGE SCALE GENOMIC DNA]</scope>
    <source>
        <strain evidence="1 2">MMS20-SJTN17</strain>
    </source>
</reference>
<protein>
    <submittedName>
        <fullName evidence="1">Uncharacterized protein</fullName>
    </submittedName>
</protein>
<gene>
    <name evidence="1" type="ORF">LJ655_25170</name>
</gene>
<evidence type="ECO:0000313" key="1">
    <source>
        <dbReference type="EMBL" id="MCC8405130.1"/>
    </source>
</evidence>
<sequence>MPSYRPVVGRLLTDASPHSADNILGWPGRMAQCCSDNLARWNSDRHLLSVLALVVDG</sequence>
<dbReference type="RefSeq" id="WP_230563912.1">
    <property type="nucleotide sequence ID" value="NZ_JAJITC010000017.1"/>
</dbReference>